<dbReference type="Pfam" id="PF02342">
    <property type="entry name" value="TerD"/>
    <property type="match status" value="1"/>
</dbReference>
<evidence type="ECO:0000313" key="3">
    <source>
        <dbReference type="Proteomes" id="UP000233534"/>
    </source>
</evidence>
<evidence type="ECO:0000259" key="1">
    <source>
        <dbReference type="Pfam" id="PF02342"/>
    </source>
</evidence>
<organism evidence="2 3">
    <name type="scientific">Acetivibrio saccincola</name>
    <dbReference type="NCBI Taxonomy" id="1677857"/>
    <lineage>
        <taxon>Bacteria</taxon>
        <taxon>Bacillati</taxon>
        <taxon>Bacillota</taxon>
        <taxon>Clostridia</taxon>
        <taxon>Eubacteriales</taxon>
        <taxon>Oscillospiraceae</taxon>
        <taxon>Acetivibrio</taxon>
    </lineage>
</organism>
<dbReference type="InterPro" id="IPR051324">
    <property type="entry name" value="Stress/Tellurium_Resist"/>
</dbReference>
<keyword evidence="3" id="KW-1185">Reference proteome</keyword>
<evidence type="ECO:0000313" key="2">
    <source>
        <dbReference type="EMBL" id="AUG56784.1"/>
    </source>
</evidence>
<feature type="domain" description="TerD" evidence="1">
    <location>
        <begin position="4"/>
        <end position="184"/>
    </location>
</feature>
<dbReference type="AlphaFoldDB" id="A0A2K9E9T0"/>
<dbReference type="Proteomes" id="UP000233534">
    <property type="component" value="Chromosome"/>
</dbReference>
<reference evidence="2 3" key="1">
    <citation type="submission" date="2017-12" db="EMBL/GenBank/DDBJ databases">
        <title>Complete genome sequence of Herbivorax saccincola GGR1, a novel Cellulosome-producing hydrolytic bacterium in a thermophilic biogas plant, established by Illumina and Nanopore MinION sequencing.</title>
        <authorList>
            <person name="Pechtl A."/>
            <person name="Ruckert C."/>
            <person name="Koeck D.E."/>
            <person name="Maus I."/>
            <person name="Winkler A."/>
            <person name="Kalinowski J."/>
            <person name="Puhler A."/>
            <person name="Schwarz W.W."/>
            <person name="Zverlov V.V."/>
            <person name="Schluter A."/>
            <person name="Liebl W."/>
        </authorList>
    </citation>
    <scope>NUCLEOTIDE SEQUENCE [LARGE SCALE GENOMIC DNA]</scope>
    <source>
        <strain evidence="3">SR1</strain>
    </source>
</reference>
<sequence>MNIVQRDQKVKLSDLLPDFEVLKVGLGWKVDASGEEFDLDASAFMLTHDNQVRNKKDFVFYNNLSDISGVLQHSGDNVTGGEGDCEQITVNMKAVPPEIGHITFVVTIHKALERQQTFGRVNDAYIRVVDAKTGKEILRYNLEKEFYSATSVVIADIAKFNNEWYFDAVGVPFSGGLEAIANDFDLDLTKK</sequence>
<name>A0A2K9E9T0_9FIRM</name>
<accession>A0A2K9E9T0</accession>
<proteinExistence type="predicted"/>
<dbReference type="KEGG" id="hsc:HVS_04210"/>
<dbReference type="InterPro" id="IPR003325">
    <property type="entry name" value="TerD"/>
</dbReference>
<dbReference type="CDD" id="cd06974">
    <property type="entry name" value="TerD_like"/>
    <property type="match status" value="1"/>
</dbReference>
<dbReference type="PANTHER" id="PTHR32097">
    <property type="entry name" value="CAMP-BINDING PROTEIN 1-RELATED"/>
    <property type="match status" value="1"/>
</dbReference>
<gene>
    <name evidence="2" type="primary">yceD2</name>
    <name evidence="2" type="ORF">HVS_04210</name>
</gene>
<dbReference type="EMBL" id="CP025197">
    <property type="protein sequence ID" value="AUG56784.1"/>
    <property type="molecule type" value="Genomic_DNA"/>
</dbReference>
<dbReference type="PANTHER" id="PTHR32097:SF17">
    <property type="entry name" value="CAMP-BINDING PROTEIN 1-RELATED"/>
    <property type="match status" value="1"/>
</dbReference>
<dbReference type="RefSeq" id="WP_101299522.1">
    <property type="nucleotide sequence ID" value="NZ_CP025197.1"/>
</dbReference>
<dbReference type="Gene3D" id="2.60.60.30">
    <property type="entry name" value="sav2460 like domains"/>
    <property type="match status" value="1"/>
</dbReference>
<protein>
    <submittedName>
        <fullName evidence="2">General stress protein 16U</fullName>
    </submittedName>
</protein>